<evidence type="ECO:0000313" key="9">
    <source>
        <dbReference type="EMBL" id="PCI95388.1"/>
    </source>
</evidence>
<dbReference type="AlphaFoldDB" id="A0A2A4YKN5"/>
<dbReference type="EC" id="4.2.1.51" evidence="2"/>
<feature type="domain" description="Prephenate dehydratase" evidence="8">
    <location>
        <begin position="2"/>
        <end position="173"/>
    </location>
</feature>
<dbReference type="Proteomes" id="UP000217838">
    <property type="component" value="Unassembled WGS sequence"/>
</dbReference>
<dbReference type="Pfam" id="PF00800">
    <property type="entry name" value="PDT"/>
    <property type="match status" value="1"/>
</dbReference>
<evidence type="ECO:0000256" key="6">
    <source>
        <dbReference type="ARBA" id="ARBA00023239"/>
    </source>
</evidence>
<evidence type="ECO:0000256" key="5">
    <source>
        <dbReference type="ARBA" id="ARBA00023222"/>
    </source>
</evidence>
<gene>
    <name evidence="9" type="ORF">COB11_02410</name>
</gene>
<dbReference type="PROSITE" id="PS51171">
    <property type="entry name" value="PREPHENATE_DEHYDR_3"/>
    <property type="match status" value="1"/>
</dbReference>
<dbReference type="GO" id="GO:0004664">
    <property type="term" value="F:prephenate dehydratase activity"/>
    <property type="evidence" value="ECO:0007669"/>
    <property type="project" value="UniProtKB-EC"/>
</dbReference>
<dbReference type="PANTHER" id="PTHR21022:SF19">
    <property type="entry name" value="PREPHENATE DEHYDRATASE-RELATED"/>
    <property type="match status" value="1"/>
</dbReference>
<dbReference type="GO" id="GO:0009094">
    <property type="term" value="P:L-phenylalanine biosynthetic process"/>
    <property type="evidence" value="ECO:0007669"/>
    <property type="project" value="UniProtKB-UniPathway"/>
</dbReference>
<keyword evidence="3" id="KW-0028">Amino-acid biosynthesis</keyword>
<dbReference type="PANTHER" id="PTHR21022">
    <property type="entry name" value="PREPHENATE DEHYDRATASE P PROTEIN"/>
    <property type="match status" value="1"/>
</dbReference>
<evidence type="ECO:0000256" key="2">
    <source>
        <dbReference type="ARBA" id="ARBA00013147"/>
    </source>
</evidence>
<evidence type="ECO:0000256" key="1">
    <source>
        <dbReference type="ARBA" id="ARBA00004741"/>
    </source>
</evidence>
<name>A0A2A4YKN5_UNCAE</name>
<organism evidence="9 10">
    <name type="scientific">Aerophobetes bacterium</name>
    <dbReference type="NCBI Taxonomy" id="2030807"/>
    <lineage>
        <taxon>Bacteria</taxon>
        <taxon>Candidatus Aerophobota</taxon>
    </lineage>
</organism>
<dbReference type="SUPFAM" id="SSF53850">
    <property type="entry name" value="Periplasmic binding protein-like II"/>
    <property type="match status" value="1"/>
</dbReference>
<evidence type="ECO:0000256" key="3">
    <source>
        <dbReference type="ARBA" id="ARBA00022605"/>
    </source>
</evidence>
<evidence type="ECO:0000259" key="8">
    <source>
        <dbReference type="PROSITE" id="PS51171"/>
    </source>
</evidence>
<reference evidence="10" key="1">
    <citation type="submission" date="2017-08" db="EMBL/GenBank/DDBJ databases">
        <title>A dynamic microbial community with high functional redundancy inhabits the cold, oxic subseafloor aquifer.</title>
        <authorList>
            <person name="Tully B.J."/>
            <person name="Wheat C.G."/>
            <person name="Glazer B.T."/>
            <person name="Huber J.A."/>
        </authorList>
    </citation>
    <scope>NUCLEOTIDE SEQUENCE [LARGE SCALE GENOMIC DNA]</scope>
</reference>
<accession>A0A2A4YKN5</accession>
<sequence>MVLITLGPAGTFSEMAAKSYYSNEKIVLKDSIADVFLALMQDESAKALLPFLNSTSGIIAETILGLMKNKLYICSKHSLEISYTLAGAASISSCKKLYVHPHAYMQCKKSLEDFKGEIVYTMSNSHSARFAKNDPSSLSLTTKEAARENDLPILKEKIKDKTDNTTYFGKVCRKLPDSSGKTLLLEFECQSGLDALKSILKDFELYFLEDRKTAICEVPSETDVDMLFSKTCKDTQCYILGKY</sequence>
<comment type="pathway">
    <text evidence="1">Amino-acid biosynthesis; L-phenylalanine biosynthesis; phenylpyruvate from prephenate: step 1/1.</text>
</comment>
<dbReference type="UniPathway" id="UPA00121">
    <property type="reaction ID" value="UER00345"/>
</dbReference>
<keyword evidence="4" id="KW-0057">Aromatic amino acid biosynthesis</keyword>
<keyword evidence="5" id="KW-0584">Phenylalanine biosynthesis</keyword>
<keyword evidence="6" id="KW-0456">Lyase</keyword>
<dbReference type="GO" id="GO:0005737">
    <property type="term" value="C:cytoplasm"/>
    <property type="evidence" value="ECO:0007669"/>
    <property type="project" value="TreeGrafter"/>
</dbReference>
<comment type="catalytic activity">
    <reaction evidence="7">
        <text>prephenate + H(+) = 3-phenylpyruvate + CO2 + H2O</text>
        <dbReference type="Rhea" id="RHEA:21648"/>
        <dbReference type="ChEBI" id="CHEBI:15377"/>
        <dbReference type="ChEBI" id="CHEBI:15378"/>
        <dbReference type="ChEBI" id="CHEBI:16526"/>
        <dbReference type="ChEBI" id="CHEBI:18005"/>
        <dbReference type="ChEBI" id="CHEBI:29934"/>
        <dbReference type="EC" id="4.2.1.51"/>
    </reaction>
</comment>
<comment type="caution">
    <text evidence="9">The sequence shown here is derived from an EMBL/GenBank/DDBJ whole genome shotgun (WGS) entry which is preliminary data.</text>
</comment>
<dbReference type="EMBL" id="NVUU01000021">
    <property type="protein sequence ID" value="PCI95388.1"/>
    <property type="molecule type" value="Genomic_DNA"/>
</dbReference>
<evidence type="ECO:0000256" key="7">
    <source>
        <dbReference type="ARBA" id="ARBA00047848"/>
    </source>
</evidence>
<dbReference type="InterPro" id="IPR001086">
    <property type="entry name" value="Preph_deHydtase"/>
</dbReference>
<proteinExistence type="predicted"/>
<protein>
    <recommendedName>
        <fullName evidence="2">prephenate dehydratase</fullName>
        <ecNumber evidence="2">4.2.1.51</ecNumber>
    </recommendedName>
</protein>
<evidence type="ECO:0000313" key="10">
    <source>
        <dbReference type="Proteomes" id="UP000217838"/>
    </source>
</evidence>
<dbReference type="Gene3D" id="3.40.190.10">
    <property type="entry name" value="Periplasmic binding protein-like II"/>
    <property type="match status" value="2"/>
</dbReference>
<evidence type="ECO:0000256" key="4">
    <source>
        <dbReference type="ARBA" id="ARBA00023141"/>
    </source>
</evidence>